<dbReference type="PATRIC" id="fig|1120927.3.peg.16"/>
<comment type="caution">
    <text evidence="1">The sequence shown here is derived from an EMBL/GenBank/DDBJ whole genome shotgun (WGS) entry which is preliminary data.</text>
</comment>
<dbReference type="Proteomes" id="UP000016201">
    <property type="component" value="Unassembled WGS sequence"/>
</dbReference>
<proteinExistence type="predicted"/>
<evidence type="ECO:0000313" key="1">
    <source>
        <dbReference type="EMBL" id="EOR11381.1"/>
    </source>
</evidence>
<protein>
    <submittedName>
        <fullName evidence="1">Uncharacterized protein</fullName>
    </submittedName>
</protein>
<feature type="non-terminal residue" evidence="1">
    <location>
        <position position="1"/>
    </location>
</feature>
<reference evidence="1 2" key="1">
    <citation type="submission" date="2013-03" db="EMBL/GenBank/DDBJ databases">
        <title>The Genome Sequence of Acinetobacter tandoii CIP 107469.</title>
        <authorList>
            <consortium name="The Broad Institute Genome Sequencing Platform"/>
            <consortium name="The Broad Institute Genome Sequencing Center for Infectious Disease"/>
            <person name="Cerqueira G."/>
            <person name="Feldgarden M."/>
            <person name="Courvalin P."/>
            <person name="Perichon B."/>
            <person name="Grillot-Courvalin C."/>
            <person name="Clermont D."/>
            <person name="Rocha E."/>
            <person name="Yoon E.-J."/>
            <person name="Nemec A."/>
            <person name="Walker B."/>
            <person name="Young S.K."/>
            <person name="Zeng Q."/>
            <person name="Gargeya S."/>
            <person name="Fitzgerald M."/>
            <person name="Haas B."/>
            <person name="Abouelleil A."/>
            <person name="Alvarado L."/>
            <person name="Arachchi H.M."/>
            <person name="Berlin A.M."/>
            <person name="Chapman S.B."/>
            <person name="Dewar J."/>
            <person name="Goldberg J."/>
            <person name="Griggs A."/>
            <person name="Gujja S."/>
            <person name="Hansen M."/>
            <person name="Howarth C."/>
            <person name="Imamovic A."/>
            <person name="Larimer J."/>
            <person name="McCowan C."/>
            <person name="Murphy C."/>
            <person name="Neiman D."/>
            <person name="Pearson M."/>
            <person name="Priest M."/>
            <person name="Roberts A."/>
            <person name="Saif S."/>
            <person name="Shea T."/>
            <person name="Sisk P."/>
            <person name="Sykes S."/>
            <person name="Wortman J."/>
            <person name="Nusbaum C."/>
            <person name="Birren B."/>
        </authorList>
    </citation>
    <scope>NUCLEOTIDE SEQUENCE [LARGE SCALE GENOMIC DNA]</scope>
    <source>
        <strain evidence="1 2">CIP 107469</strain>
    </source>
</reference>
<dbReference type="RefSeq" id="WP_016165286.1">
    <property type="nucleotide sequence ID" value="NZ_JHZG01000066.1"/>
</dbReference>
<name>R9BG55_9GAMM</name>
<keyword evidence="2" id="KW-1185">Reference proteome</keyword>
<accession>R9BG55</accession>
<sequence length="59" mass="6623">EKAMSNIIQLSKPCAFCDSRDNVQLFAGLMLCENCQDNIQITNPGMFEANDQIEQKAQD</sequence>
<organism evidence="1 2">
    <name type="scientific">Acinetobacter tandoii DSM 14970 = CIP 107469</name>
    <dbReference type="NCBI Taxonomy" id="1120927"/>
    <lineage>
        <taxon>Bacteria</taxon>
        <taxon>Pseudomonadati</taxon>
        <taxon>Pseudomonadota</taxon>
        <taxon>Gammaproteobacteria</taxon>
        <taxon>Moraxellales</taxon>
        <taxon>Moraxellaceae</taxon>
        <taxon>Acinetobacter</taxon>
    </lineage>
</organism>
<evidence type="ECO:0000313" key="2">
    <source>
        <dbReference type="Proteomes" id="UP000016201"/>
    </source>
</evidence>
<dbReference type="EMBL" id="AQFM01000003">
    <property type="protein sequence ID" value="EOR11381.1"/>
    <property type="molecule type" value="Genomic_DNA"/>
</dbReference>
<dbReference type="AlphaFoldDB" id="R9BG55"/>
<dbReference type="eggNOG" id="ENOG5031RXA">
    <property type="taxonomic scope" value="Bacteria"/>
</dbReference>
<gene>
    <name evidence="1" type="ORF">I593_00018</name>
</gene>